<accession>A0A6J8D0M2</accession>
<organism evidence="1 2">
    <name type="scientific">Mytilus coruscus</name>
    <name type="common">Sea mussel</name>
    <dbReference type="NCBI Taxonomy" id="42192"/>
    <lineage>
        <taxon>Eukaryota</taxon>
        <taxon>Metazoa</taxon>
        <taxon>Spiralia</taxon>
        <taxon>Lophotrochozoa</taxon>
        <taxon>Mollusca</taxon>
        <taxon>Bivalvia</taxon>
        <taxon>Autobranchia</taxon>
        <taxon>Pteriomorphia</taxon>
        <taxon>Mytilida</taxon>
        <taxon>Mytiloidea</taxon>
        <taxon>Mytilidae</taxon>
        <taxon>Mytilinae</taxon>
        <taxon>Mytilus</taxon>
    </lineage>
</organism>
<reference evidence="1 2" key="1">
    <citation type="submission" date="2020-06" db="EMBL/GenBank/DDBJ databases">
        <authorList>
            <person name="Li R."/>
            <person name="Bekaert M."/>
        </authorList>
    </citation>
    <scope>NUCLEOTIDE SEQUENCE [LARGE SCALE GENOMIC DNA]</scope>
    <source>
        <strain evidence="2">wild</strain>
    </source>
</reference>
<dbReference type="AlphaFoldDB" id="A0A6J8D0M2"/>
<protein>
    <recommendedName>
        <fullName evidence="3">Reverse transcriptase domain-containing protein</fullName>
    </recommendedName>
</protein>
<evidence type="ECO:0000313" key="2">
    <source>
        <dbReference type="Proteomes" id="UP000507470"/>
    </source>
</evidence>
<sequence length="244" mass="28382">MFLRILNRVKDLSNLNLTFSGNVVSDAECVKNLGIYFEKTLTMDKQISAVSKSGFNQIRNIGRIRPFITKEACKTLICSLVTSRLDYGNALLYGLPATSIQRLQRVQNTAARVITRKRKYDHITPILKSLHWLPVTYRCQYKLLVYVFKALHEEAPVYLQELVYIYKPMRALKSENAMILTTPRVRTKTYGERRFDKAAAVLWNDLPSDLRNIHSVNVFKKNLKTHLFRHAFIVLKIFLYHCNL</sequence>
<evidence type="ECO:0008006" key="3">
    <source>
        <dbReference type="Google" id="ProtNLM"/>
    </source>
</evidence>
<gene>
    <name evidence="1" type="ORF">MCOR_34870</name>
</gene>
<dbReference type="PANTHER" id="PTHR33332">
    <property type="entry name" value="REVERSE TRANSCRIPTASE DOMAIN-CONTAINING PROTEIN"/>
    <property type="match status" value="1"/>
</dbReference>
<proteinExistence type="predicted"/>
<name>A0A6J8D0M2_MYTCO</name>
<dbReference type="Proteomes" id="UP000507470">
    <property type="component" value="Unassembled WGS sequence"/>
</dbReference>
<dbReference type="EMBL" id="CACVKT020006290">
    <property type="protein sequence ID" value="CAC5400714.1"/>
    <property type="molecule type" value="Genomic_DNA"/>
</dbReference>
<keyword evidence="2" id="KW-1185">Reference proteome</keyword>
<evidence type="ECO:0000313" key="1">
    <source>
        <dbReference type="EMBL" id="CAC5400714.1"/>
    </source>
</evidence>
<dbReference type="OrthoDB" id="6148338at2759"/>